<sequence length="187" mass="20606">MKKFSLFALIFALFFGACFNGSGVLEMPRISFSVPISDAKHFITLSVYDLRSKPNIIGSVKNSDLSVNAKVSPSEPLASWLRAALVRKLSQNQISVKASKDEASANVEIKIREFYANIDSIGQNNMRGNFALEIIIKKGQNSTTTLKLTQPMSDFALMPAMSSLEPFIKELLLDMLARSAKEIANNL</sequence>
<reference evidence="1 2" key="1">
    <citation type="submission" date="2020-02" db="EMBL/GenBank/DDBJ databases">
        <title>Complete genome sequence of the novel Campylobacter species Candidatus Campylobacter infans.</title>
        <authorList>
            <person name="Duim B."/>
            <person name="Zomer A."/>
            <person name="van der Graaf L."/>
            <person name="Wagenaar J."/>
        </authorList>
    </citation>
    <scope>NUCLEOTIDE SEQUENCE [LARGE SCALE GENOMIC DNA]</scope>
    <source>
        <strain evidence="1 2">19S00001</strain>
    </source>
</reference>
<dbReference type="Pfam" id="PF03923">
    <property type="entry name" value="Lipoprotein_16"/>
    <property type="match status" value="1"/>
</dbReference>
<gene>
    <name evidence="1" type="ORF">CINF_0310</name>
</gene>
<evidence type="ECO:0008006" key="3">
    <source>
        <dbReference type="Google" id="ProtNLM"/>
    </source>
</evidence>
<evidence type="ECO:0000313" key="2">
    <source>
        <dbReference type="Proteomes" id="UP000509414"/>
    </source>
</evidence>
<evidence type="ECO:0000313" key="1">
    <source>
        <dbReference type="EMBL" id="QLI04855.1"/>
    </source>
</evidence>
<keyword evidence="2" id="KW-1185">Reference proteome</keyword>
<name>A0A7H9CHM0_9BACT</name>
<organism evidence="1 2">
    <name type="scientific">Candidatus Campylobacter infans</name>
    <dbReference type="NCBI Taxonomy" id="2561898"/>
    <lineage>
        <taxon>Bacteria</taxon>
        <taxon>Pseudomonadati</taxon>
        <taxon>Campylobacterota</taxon>
        <taxon>Epsilonproteobacteria</taxon>
        <taxon>Campylobacterales</taxon>
        <taxon>Campylobacteraceae</taxon>
        <taxon>Campylobacter</taxon>
    </lineage>
</organism>
<dbReference type="PROSITE" id="PS51257">
    <property type="entry name" value="PROKAR_LIPOPROTEIN"/>
    <property type="match status" value="1"/>
</dbReference>
<protein>
    <recommendedName>
        <fullName evidence="3">ABC-type transport auxiliary lipoprotein component domain-containing protein</fullName>
    </recommendedName>
</protein>
<dbReference type="EMBL" id="CP049075">
    <property type="protein sequence ID" value="QLI04855.1"/>
    <property type="molecule type" value="Genomic_DNA"/>
</dbReference>
<proteinExistence type="predicted"/>
<dbReference type="AlphaFoldDB" id="A0A7H9CHM0"/>
<accession>A0A7H9CHM0</accession>
<dbReference type="RefSeq" id="WP_178697068.1">
    <property type="nucleotide sequence ID" value="NZ_CP049075.1"/>
</dbReference>
<dbReference type="KEGG" id="cinf:CINF_0310"/>
<dbReference type="InterPro" id="IPR005619">
    <property type="entry name" value="Uncharacterised_YajG"/>
</dbReference>
<dbReference type="Proteomes" id="UP000509414">
    <property type="component" value="Chromosome"/>
</dbReference>